<proteinExistence type="predicted"/>
<dbReference type="EMBL" id="PJQL01001281">
    <property type="protein sequence ID" value="RCH89481.1"/>
    <property type="molecule type" value="Genomic_DNA"/>
</dbReference>
<reference evidence="1 2" key="1">
    <citation type="journal article" date="2018" name="G3 (Bethesda)">
        <title>Phylogenetic and Phylogenomic Definition of Rhizopus Species.</title>
        <authorList>
            <person name="Gryganskyi A.P."/>
            <person name="Golan J."/>
            <person name="Dolatabadi S."/>
            <person name="Mondo S."/>
            <person name="Robb S."/>
            <person name="Idnurm A."/>
            <person name="Muszewska A."/>
            <person name="Steczkiewicz K."/>
            <person name="Masonjones S."/>
            <person name="Liao H.L."/>
            <person name="Gajdeczka M.T."/>
            <person name="Anike F."/>
            <person name="Vuek A."/>
            <person name="Anishchenko I.M."/>
            <person name="Voigt K."/>
            <person name="de Hoog G.S."/>
            <person name="Smith M.E."/>
            <person name="Heitman J."/>
            <person name="Vilgalys R."/>
            <person name="Stajich J.E."/>
        </authorList>
    </citation>
    <scope>NUCLEOTIDE SEQUENCE [LARGE SCALE GENOMIC DNA]</scope>
    <source>
        <strain evidence="1 2">CBS 357.93</strain>
    </source>
</reference>
<comment type="caution">
    <text evidence="1">The sequence shown here is derived from an EMBL/GenBank/DDBJ whole genome shotgun (WGS) entry which is preliminary data.</text>
</comment>
<accession>A0A367JIE4</accession>
<gene>
    <name evidence="1" type="ORF">CU097_011976</name>
</gene>
<evidence type="ECO:0000313" key="2">
    <source>
        <dbReference type="Proteomes" id="UP000252139"/>
    </source>
</evidence>
<protein>
    <submittedName>
        <fullName evidence="1">Uncharacterized protein</fullName>
    </submittedName>
</protein>
<evidence type="ECO:0000313" key="1">
    <source>
        <dbReference type="EMBL" id="RCH89481.1"/>
    </source>
</evidence>
<dbReference type="AlphaFoldDB" id="A0A367JIE4"/>
<keyword evidence="2" id="KW-1185">Reference proteome</keyword>
<dbReference type="Proteomes" id="UP000252139">
    <property type="component" value="Unassembled WGS sequence"/>
</dbReference>
<organism evidence="1 2">
    <name type="scientific">Rhizopus azygosporus</name>
    <name type="common">Rhizopus microsporus var. azygosporus</name>
    <dbReference type="NCBI Taxonomy" id="86630"/>
    <lineage>
        <taxon>Eukaryota</taxon>
        <taxon>Fungi</taxon>
        <taxon>Fungi incertae sedis</taxon>
        <taxon>Mucoromycota</taxon>
        <taxon>Mucoromycotina</taxon>
        <taxon>Mucoromycetes</taxon>
        <taxon>Mucorales</taxon>
        <taxon>Mucorineae</taxon>
        <taxon>Rhizopodaceae</taxon>
        <taxon>Rhizopus</taxon>
    </lineage>
</organism>
<name>A0A367JIE4_RHIAZ</name>
<feature type="non-terminal residue" evidence="1">
    <location>
        <position position="65"/>
    </location>
</feature>
<sequence>MDRSLINEERVGYVDKPAVELNLFSVGSTLKWKISDKVKCILSLERSAAKPTSHWIQRDNCYNTG</sequence>